<comment type="caution">
    <text evidence="2">The sequence shown here is derived from an EMBL/GenBank/DDBJ whole genome shotgun (WGS) entry which is preliminary data.</text>
</comment>
<reference evidence="2" key="1">
    <citation type="journal article" date="2022" name="bioRxiv">
        <title>Genomics of Preaxostyla Flagellates Illuminates Evolutionary Transitions and the Path Towards Mitochondrial Loss.</title>
        <authorList>
            <person name="Novak L.V.F."/>
            <person name="Treitli S.C."/>
            <person name="Pyrih J."/>
            <person name="Halakuc P."/>
            <person name="Pipaliya S.V."/>
            <person name="Vacek V."/>
            <person name="Brzon O."/>
            <person name="Soukal P."/>
            <person name="Eme L."/>
            <person name="Dacks J.B."/>
            <person name="Karnkowska A."/>
            <person name="Elias M."/>
            <person name="Hampl V."/>
        </authorList>
    </citation>
    <scope>NUCLEOTIDE SEQUENCE</scope>
    <source>
        <strain evidence="2">RCP-MX</strain>
    </source>
</reference>
<evidence type="ECO:0000256" key="1">
    <source>
        <dbReference type="SAM" id="MobiDB-lite"/>
    </source>
</evidence>
<keyword evidence="3" id="KW-1185">Reference proteome</keyword>
<dbReference type="Proteomes" id="UP001141327">
    <property type="component" value="Unassembled WGS sequence"/>
</dbReference>
<name>A0ABQ8UQZ3_9EUKA</name>
<accession>A0ABQ8UQZ3</accession>
<evidence type="ECO:0000313" key="3">
    <source>
        <dbReference type="Proteomes" id="UP001141327"/>
    </source>
</evidence>
<feature type="region of interest" description="Disordered" evidence="1">
    <location>
        <begin position="86"/>
        <end position="117"/>
    </location>
</feature>
<proteinExistence type="predicted"/>
<protein>
    <submittedName>
        <fullName evidence="2">Uncharacterized protein</fullName>
    </submittedName>
</protein>
<sequence>MIKKIHGSDFGNSTLFASTVTNMDGPPQVPLFRRFLETPVGERCWAAPRHSPKSVPSDQAPYSDTPRALVGVARVKSVPNSHAGVWPQTRYALREPPRTPEAAPEDPNPPANRTGPQVLPTVAAAAAAQPGDQAIDRNHLLNFRDQEEHFTSQTTVELPQLDVSPRAGVDAGAAMHPASAQRFSCSLDIVGAPEENPVHTGQNFCGPPGSGTPSPPRIRRRVLRAGCQFLPPPRTLVLLSIHGGRNPPGGTCPSAALSLRVLLPCRAPTAHPAPLTVSRPHLSMGRRTLPPLGCGPPVALFQAP</sequence>
<evidence type="ECO:0000313" key="2">
    <source>
        <dbReference type="EMBL" id="KAJ4461577.1"/>
    </source>
</evidence>
<dbReference type="EMBL" id="JAPMOS010000007">
    <property type="protein sequence ID" value="KAJ4461577.1"/>
    <property type="molecule type" value="Genomic_DNA"/>
</dbReference>
<gene>
    <name evidence="2" type="ORF">PAPYR_2176</name>
</gene>
<organism evidence="2 3">
    <name type="scientific">Paratrimastix pyriformis</name>
    <dbReference type="NCBI Taxonomy" id="342808"/>
    <lineage>
        <taxon>Eukaryota</taxon>
        <taxon>Metamonada</taxon>
        <taxon>Preaxostyla</taxon>
        <taxon>Paratrimastigidae</taxon>
        <taxon>Paratrimastix</taxon>
    </lineage>
</organism>